<keyword evidence="4" id="KW-0804">Transcription</keyword>
<dbReference type="InterPro" id="IPR036390">
    <property type="entry name" value="WH_DNA-bd_sf"/>
</dbReference>
<keyword evidence="2" id="KW-0805">Transcription regulation</keyword>
<dbReference type="RefSeq" id="WP_046001999.1">
    <property type="nucleotide sequence ID" value="NZ_CP015230.1"/>
</dbReference>
<dbReference type="PANTHER" id="PTHR30537:SF74">
    <property type="entry name" value="HTH-TYPE TRANSCRIPTIONAL REGULATOR TRPI"/>
    <property type="match status" value="1"/>
</dbReference>
<evidence type="ECO:0000256" key="4">
    <source>
        <dbReference type="ARBA" id="ARBA00023163"/>
    </source>
</evidence>
<dbReference type="SUPFAM" id="SSF53850">
    <property type="entry name" value="Periplasmic binding protein-like II"/>
    <property type="match status" value="1"/>
</dbReference>
<dbReference type="Proteomes" id="UP000013243">
    <property type="component" value="Chromosome"/>
</dbReference>
<dbReference type="Gene3D" id="1.10.10.10">
    <property type="entry name" value="Winged helix-like DNA-binding domain superfamily/Winged helix DNA-binding domain"/>
    <property type="match status" value="1"/>
</dbReference>
<sequence>MRHLPPLSALPAFEATARLGSVTAAAAELGRTHSAISKQLRHLGEDLGGALFEKDGTGLRLTQRGAQLQAELRPMLDRLDHVAQQLRQQQDQRRVRLAVSATFATRWLTPRLPRFYAQHPDVEVDLLMSGPHRDMRDTYDLILSYDRLRGPLRDTREPEILGDTSYGPVCAPGYPLVQSPEGWRAELRLVHAGAPQSWDAWCRLSGVALRAARESAYPHHILALEAAAAGLGVAVAERRLVADDLASGRLIAPLGFVRVSNGLQAIVTPAGETSGQHKHAVRAVLDWLRASVAEESAQD</sequence>
<evidence type="ECO:0000256" key="3">
    <source>
        <dbReference type="ARBA" id="ARBA00023125"/>
    </source>
</evidence>
<proteinExistence type="inferred from homology"/>
<dbReference type="EMBL" id="CP015230">
    <property type="protein sequence ID" value="ANP40082.1"/>
    <property type="molecule type" value="Genomic_DNA"/>
</dbReference>
<feature type="domain" description="HTH lysR-type" evidence="5">
    <location>
        <begin position="5"/>
        <end position="62"/>
    </location>
</feature>
<name>A0A1B1A0I1_9RHOB</name>
<dbReference type="GeneID" id="28249129"/>
<dbReference type="STRING" id="1265309.K529_004815"/>
<dbReference type="Pfam" id="PF00126">
    <property type="entry name" value="HTH_1"/>
    <property type="match status" value="1"/>
</dbReference>
<protein>
    <submittedName>
        <fullName evidence="6">Transcriptional regulator</fullName>
    </submittedName>
</protein>
<dbReference type="Pfam" id="PF03466">
    <property type="entry name" value="LysR_substrate"/>
    <property type="match status" value="1"/>
</dbReference>
<accession>A0A1B1A0I1</accession>
<keyword evidence="3" id="KW-0238">DNA-binding</keyword>
<dbReference type="GO" id="GO:0003700">
    <property type="term" value="F:DNA-binding transcription factor activity"/>
    <property type="evidence" value="ECO:0007669"/>
    <property type="project" value="InterPro"/>
</dbReference>
<comment type="similarity">
    <text evidence="1">Belongs to the LysR transcriptional regulatory family.</text>
</comment>
<dbReference type="AlphaFoldDB" id="A0A1B1A0I1"/>
<dbReference type="OrthoDB" id="5526340at2"/>
<dbReference type="KEGG" id="rmb:K529_004815"/>
<dbReference type="InterPro" id="IPR036388">
    <property type="entry name" value="WH-like_DNA-bd_sf"/>
</dbReference>
<evidence type="ECO:0000313" key="6">
    <source>
        <dbReference type="EMBL" id="ANP40082.1"/>
    </source>
</evidence>
<organism evidence="6 7">
    <name type="scientific">Tritonibacter mobilis F1926</name>
    <dbReference type="NCBI Taxonomy" id="1265309"/>
    <lineage>
        <taxon>Bacteria</taxon>
        <taxon>Pseudomonadati</taxon>
        <taxon>Pseudomonadota</taxon>
        <taxon>Alphaproteobacteria</taxon>
        <taxon>Rhodobacterales</taxon>
        <taxon>Paracoccaceae</taxon>
        <taxon>Tritonibacter</taxon>
    </lineage>
</organism>
<evidence type="ECO:0000256" key="2">
    <source>
        <dbReference type="ARBA" id="ARBA00023015"/>
    </source>
</evidence>
<dbReference type="InterPro" id="IPR005119">
    <property type="entry name" value="LysR_subst-bd"/>
</dbReference>
<dbReference type="Gene3D" id="3.40.190.10">
    <property type="entry name" value="Periplasmic binding protein-like II"/>
    <property type="match status" value="2"/>
</dbReference>
<dbReference type="GO" id="GO:0006351">
    <property type="term" value="P:DNA-templated transcription"/>
    <property type="evidence" value="ECO:0007669"/>
    <property type="project" value="TreeGrafter"/>
</dbReference>
<dbReference type="InterPro" id="IPR000847">
    <property type="entry name" value="LysR_HTH_N"/>
</dbReference>
<dbReference type="InterPro" id="IPR058163">
    <property type="entry name" value="LysR-type_TF_proteobact-type"/>
</dbReference>
<dbReference type="GO" id="GO:0043565">
    <property type="term" value="F:sequence-specific DNA binding"/>
    <property type="evidence" value="ECO:0007669"/>
    <property type="project" value="TreeGrafter"/>
</dbReference>
<evidence type="ECO:0000313" key="7">
    <source>
        <dbReference type="Proteomes" id="UP000013243"/>
    </source>
</evidence>
<dbReference type="PROSITE" id="PS50931">
    <property type="entry name" value="HTH_LYSR"/>
    <property type="match status" value="1"/>
</dbReference>
<dbReference type="SUPFAM" id="SSF46785">
    <property type="entry name" value="Winged helix' DNA-binding domain"/>
    <property type="match status" value="1"/>
</dbReference>
<evidence type="ECO:0000259" key="5">
    <source>
        <dbReference type="PROSITE" id="PS50931"/>
    </source>
</evidence>
<dbReference type="PANTHER" id="PTHR30537">
    <property type="entry name" value="HTH-TYPE TRANSCRIPTIONAL REGULATOR"/>
    <property type="match status" value="1"/>
</dbReference>
<reference evidence="6 7" key="1">
    <citation type="journal article" date="2016" name="ISME J.">
        <title>Global occurrence and heterogeneity of the Roseobacter-clade species Ruegeria mobilis.</title>
        <authorList>
            <person name="Sonnenschein E."/>
            <person name="Gram L."/>
        </authorList>
    </citation>
    <scope>NUCLEOTIDE SEQUENCE [LARGE SCALE GENOMIC DNA]</scope>
    <source>
        <strain evidence="6 7">F1926</strain>
    </source>
</reference>
<gene>
    <name evidence="6" type="ORF">K529_004815</name>
</gene>
<evidence type="ECO:0000256" key="1">
    <source>
        <dbReference type="ARBA" id="ARBA00009437"/>
    </source>
</evidence>